<dbReference type="EMBL" id="EQ974129">
    <property type="protein sequence ID" value="EEF33095.1"/>
    <property type="molecule type" value="Genomic_DNA"/>
</dbReference>
<dbReference type="Proteomes" id="UP000008311">
    <property type="component" value="Unassembled WGS sequence"/>
</dbReference>
<dbReference type="InParanoid" id="B9STE4"/>
<organism evidence="1 2">
    <name type="scientific">Ricinus communis</name>
    <name type="common">Castor bean</name>
    <dbReference type="NCBI Taxonomy" id="3988"/>
    <lineage>
        <taxon>Eukaryota</taxon>
        <taxon>Viridiplantae</taxon>
        <taxon>Streptophyta</taxon>
        <taxon>Embryophyta</taxon>
        <taxon>Tracheophyta</taxon>
        <taxon>Spermatophyta</taxon>
        <taxon>Magnoliopsida</taxon>
        <taxon>eudicotyledons</taxon>
        <taxon>Gunneridae</taxon>
        <taxon>Pentapetalae</taxon>
        <taxon>rosids</taxon>
        <taxon>fabids</taxon>
        <taxon>Malpighiales</taxon>
        <taxon>Euphorbiaceae</taxon>
        <taxon>Acalyphoideae</taxon>
        <taxon>Acalypheae</taxon>
        <taxon>Ricinus</taxon>
    </lineage>
</organism>
<protein>
    <submittedName>
        <fullName evidence="1">Uncharacterized protein</fullName>
    </submittedName>
</protein>
<keyword evidence="2" id="KW-1185">Reference proteome</keyword>
<evidence type="ECO:0000313" key="1">
    <source>
        <dbReference type="EMBL" id="EEF33095.1"/>
    </source>
</evidence>
<gene>
    <name evidence="1" type="ORF">RCOM_1318680</name>
</gene>
<name>B9STE4_RICCO</name>
<evidence type="ECO:0000313" key="2">
    <source>
        <dbReference type="Proteomes" id="UP000008311"/>
    </source>
</evidence>
<dbReference type="AlphaFoldDB" id="B9STE4"/>
<reference evidence="2" key="1">
    <citation type="journal article" date="2010" name="Nat. Biotechnol.">
        <title>Draft genome sequence of the oilseed species Ricinus communis.</title>
        <authorList>
            <person name="Chan A.P."/>
            <person name="Crabtree J."/>
            <person name="Zhao Q."/>
            <person name="Lorenzi H."/>
            <person name="Orvis J."/>
            <person name="Puiu D."/>
            <person name="Melake-Berhan A."/>
            <person name="Jones K.M."/>
            <person name="Redman J."/>
            <person name="Chen G."/>
            <person name="Cahoon E.B."/>
            <person name="Gedil M."/>
            <person name="Stanke M."/>
            <person name="Haas B.J."/>
            <person name="Wortman J.R."/>
            <person name="Fraser-Liggett C.M."/>
            <person name="Ravel J."/>
            <person name="Rabinowicz P.D."/>
        </authorList>
    </citation>
    <scope>NUCLEOTIDE SEQUENCE [LARGE SCALE GENOMIC DNA]</scope>
    <source>
        <strain evidence="2">cv. Hale</strain>
    </source>
</reference>
<proteinExistence type="predicted"/>
<accession>B9STE4</accession>
<sequence>MTLNPLPTKPDLEVKYAIPDERELRKEKQASKISNITGSRKIVFIGDGTKVSFATDMPFKAPGLQWQGNPCMTTRQLEEQRHK</sequence>